<dbReference type="InterPro" id="IPR050534">
    <property type="entry name" value="Coronavir_polyprotein_1ab"/>
</dbReference>
<dbReference type="AlphaFoldDB" id="A0A3S9SUP3"/>
<dbReference type="Pfam" id="PF13086">
    <property type="entry name" value="AAA_11"/>
    <property type="match status" value="1"/>
</dbReference>
<dbReference type="PANTHER" id="PTHR43788:SF8">
    <property type="entry name" value="DNA-BINDING PROTEIN SMUBP-2"/>
    <property type="match status" value="1"/>
</dbReference>
<keyword evidence="4" id="KW-0347">Helicase</keyword>
<feature type="domain" description="DNA2/NAM7 helicase-like C-terminal" evidence="8">
    <location>
        <begin position="504"/>
        <end position="701"/>
    </location>
</feature>
<dbReference type="Gene3D" id="3.40.50.300">
    <property type="entry name" value="P-loop containing nucleotide triphosphate hydrolases"/>
    <property type="match status" value="2"/>
</dbReference>
<reference evidence="9 10" key="1">
    <citation type="submission" date="2016-07" db="EMBL/GenBank/DDBJ databases">
        <title>Genome and transcriptome analysis of iron-reducing fermentative bacteria Anoxybacter fermentans.</title>
        <authorList>
            <person name="Zeng X."/>
            <person name="Shao Z."/>
        </authorList>
    </citation>
    <scope>NUCLEOTIDE SEQUENCE [LARGE SCALE GENOMIC DNA]</scope>
    <source>
        <strain evidence="9 10">DY22613</strain>
    </source>
</reference>
<keyword evidence="5" id="KW-0067">ATP-binding</keyword>
<keyword evidence="2" id="KW-0547">Nucleotide-binding</keyword>
<dbReference type="InterPro" id="IPR005580">
    <property type="entry name" value="DbpA/CsdA_RNA-bd_dom"/>
</dbReference>
<dbReference type="InterPro" id="IPR012677">
    <property type="entry name" value="Nucleotide-bd_a/b_plait_sf"/>
</dbReference>
<evidence type="ECO:0000256" key="4">
    <source>
        <dbReference type="ARBA" id="ARBA00022806"/>
    </source>
</evidence>
<feature type="domain" description="DEAD box helicase DbpA/CsdA RNA-binding" evidence="6">
    <location>
        <begin position="13"/>
        <end position="75"/>
    </location>
</feature>
<proteinExistence type="inferred from homology"/>
<protein>
    <recommendedName>
        <fullName evidence="11">AAA+ ATPase domain-containing protein</fullName>
    </recommendedName>
</protein>
<evidence type="ECO:0000313" key="10">
    <source>
        <dbReference type="Proteomes" id="UP000267250"/>
    </source>
</evidence>
<accession>A0A3S9SUP3</accession>
<dbReference type="Gene3D" id="2.40.30.270">
    <property type="match status" value="1"/>
</dbReference>
<dbReference type="CDD" id="cd18808">
    <property type="entry name" value="SF1_C_Upf1"/>
    <property type="match status" value="1"/>
</dbReference>
<keyword evidence="3" id="KW-0378">Hydrolase</keyword>
<evidence type="ECO:0000256" key="1">
    <source>
        <dbReference type="ARBA" id="ARBA00007913"/>
    </source>
</evidence>
<dbReference type="KEGG" id="aft:BBF96_00305"/>
<evidence type="ECO:0000256" key="3">
    <source>
        <dbReference type="ARBA" id="ARBA00022801"/>
    </source>
</evidence>
<feature type="domain" description="DNA2/NAM7 helicase helicase" evidence="7">
    <location>
        <begin position="265"/>
        <end position="496"/>
    </location>
</feature>
<dbReference type="SUPFAM" id="SSF52540">
    <property type="entry name" value="P-loop containing nucleoside triphosphate hydrolases"/>
    <property type="match status" value="1"/>
</dbReference>
<sequence length="727" mass="83466">MMVDLIVEGLPDFVSPGDIVGAIANEVKIDGSKIGKIRINKKRGRALVQIDEEVVKNVLEVMNGRQIYGAEIKVRVKNYHELQLAHIKKYTSKFKNLLYLERQEELVKYRQEMRHLTGEERQQLGHALLNLWGRAAAFPSGDFYQVRFILQDEQELLPPHKFTVGDLVIVSKGEPLEAGNPQGKVVQIEPNAITVQFKGEPPYFVYSRGLRLDLYAHDQVFHQTLKTLRYLNSFNKVNSRLKEILLGEEEPEWNDETVEVNSSYLDEEQKEALYKALIAKDLLIIQGGAGTGKTTVAVEILLHHLRRGYKVLAVGSSVSSRDCLAAKLMEKGLKVLKLDDVDLKNEPEYDSIFELFKSVQELVKQRDKLTHPGGHWVEGLSYDEIIEKANNEGYYLGIPSYRLKEMAEWIQLQREIDAKLNDIRHYQNKIWTRMIEDHDLICVTHHEVAQLKQRYDVVVIDDAHMINEPETLSAYFKGNKVILLGDIAQISPQVINEEAKLGGLDQSLFARFYKELDNEWICTLKTQHRFNFSLWNSLRNLCPVGEKLGNNEEVMPLKLNPWRMGPTSKVLEDSATLVFLDTSQISIKEEEMDDEYINYLEADLIREILQTGVDLDSMIERIGVLTFYSAQVQQIKKSLKANGVEFKTICTIDEFCGKEKDLMIISLVHSNYNGDMGKAESIPHLITAITRARKKCILIGNFKTLSTHPFYQKMLKEIERWGRVYKL</sequence>
<dbReference type="InterPro" id="IPR041677">
    <property type="entry name" value="DNA2/NAM7_AAA_11"/>
</dbReference>
<dbReference type="GO" id="GO:0016787">
    <property type="term" value="F:hydrolase activity"/>
    <property type="evidence" value="ECO:0007669"/>
    <property type="project" value="UniProtKB-KW"/>
</dbReference>
<dbReference type="InterPro" id="IPR047187">
    <property type="entry name" value="SF1_C_Upf1"/>
</dbReference>
<evidence type="ECO:0000313" key="9">
    <source>
        <dbReference type="EMBL" id="AZR71979.1"/>
    </source>
</evidence>
<gene>
    <name evidence="9" type="ORF">BBF96_00305</name>
</gene>
<dbReference type="GO" id="GO:0005524">
    <property type="term" value="F:ATP binding"/>
    <property type="evidence" value="ECO:0007669"/>
    <property type="project" value="UniProtKB-KW"/>
</dbReference>
<dbReference type="Pfam" id="PF03880">
    <property type="entry name" value="DbpA"/>
    <property type="match status" value="1"/>
</dbReference>
<organism evidence="9 10">
    <name type="scientific">Anoxybacter fermentans</name>
    <dbReference type="NCBI Taxonomy" id="1323375"/>
    <lineage>
        <taxon>Bacteria</taxon>
        <taxon>Bacillati</taxon>
        <taxon>Bacillota</taxon>
        <taxon>Clostridia</taxon>
        <taxon>Halanaerobiales</taxon>
        <taxon>Anoxybacter</taxon>
    </lineage>
</organism>
<dbReference type="CDD" id="cd12252">
    <property type="entry name" value="RRM_DbpA"/>
    <property type="match status" value="1"/>
</dbReference>
<keyword evidence="10" id="KW-1185">Reference proteome</keyword>
<dbReference type="OrthoDB" id="9757917at2"/>
<dbReference type="EMBL" id="CP016379">
    <property type="protein sequence ID" value="AZR71979.1"/>
    <property type="molecule type" value="Genomic_DNA"/>
</dbReference>
<dbReference type="GO" id="GO:0043139">
    <property type="term" value="F:5'-3' DNA helicase activity"/>
    <property type="evidence" value="ECO:0007669"/>
    <property type="project" value="TreeGrafter"/>
</dbReference>
<dbReference type="InterPro" id="IPR041679">
    <property type="entry name" value="DNA2/NAM7-like_C"/>
</dbReference>
<evidence type="ECO:0008006" key="11">
    <source>
        <dbReference type="Google" id="ProtNLM"/>
    </source>
</evidence>
<name>A0A3S9SUP3_9FIRM</name>
<dbReference type="Proteomes" id="UP000267250">
    <property type="component" value="Chromosome"/>
</dbReference>
<comment type="similarity">
    <text evidence="1">Belongs to the DNA2/NAM7 helicase family.</text>
</comment>
<dbReference type="Pfam" id="PF13087">
    <property type="entry name" value="AAA_12"/>
    <property type="match status" value="1"/>
</dbReference>
<dbReference type="PANTHER" id="PTHR43788">
    <property type="entry name" value="DNA2/NAM7 HELICASE FAMILY MEMBER"/>
    <property type="match status" value="1"/>
</dbReference>
<dbReference type="RefSeq" id="WP_127015311.1">
    <property type="nucleotide sequence ID" value="NZ_CP016379.1"/>
</dbReference>
<evidence type="ECO:0000259" key="6">
    <source>
        <dbReference type="Pfam" id="PF03880"/>
    </source>
</evidence>
<evidence type="ECO:0000259" key="7">
    <source>
        <dbReference type="Pfam" id="PF13086"/>
    </source>
</evidence>
<dbReference type="InterPro" id="IPR027417">
    <property type="entry name" value="P-loop_NTPase"/>
</dbReference>
<evidence type="ECO:0000256" key="2">
    <source>
        <dbReference type="ARBA" id="ARBA00022741"/>
    </source>
</evidence>
<evidence type="ECO:0000259" key="8">
    <source>
        <dbReference type="Pfam" id="PF13087"/>
    </source>
</evidence>
<dbReference type="Gene3D" id="3.30.70.330">
    <property type="match status" value="1"/>
</dbReference>
<evidence type="ECO:0000256" key="5">
    <source>
        <dbReference type="ARBA" id="ARBA00022840"/>
    </source>
</evidence>